<feature type="domain" description="DUF7596" evidence="1">
    <location>
        <begin position="26"/>
        <end position="191"/>
    </location>
</feature>
<evidence type="ECO:0000313" key="3">
    <source>
        <dbReference type="WBParaSite" id="jg11160"/>
    </source>
</evidence>
<evidence type="ECO:0000259" key="1">
    <source>
        <dbReference type="Pfam" id="PF24524"/>
    </source>
</evidence>
<evidence type="ECO:0000313" key="2">
    <source>
        <dbReference type="Proteomes" id="UP000887574"/>
    </source>
</evidence>
<dbReference type="AlphaFoldDB" id="A0A915CP56"/>
<protein>
    <recommendedName>
        <fullName evidence="1">DUF7596 domain-containing protein</fullName>
    </recommendedName>
</protein>
<proteinExistence type="predicted"/>
<dbReference type="InterPro" id="IPR056017">
    <property type="entry name" value="DUF7596"/>
</dbReference>
<dbReference type="Proteomes" id="UP000887574">
    <property type="component" value="Unplaced"/>
</dbReference>
<organism evidence="2 3">
    <name type="scientific">Ditylenchus dipsaci</name>
    <dbReference type="NCBI Taxonomy" id="166011"/>
    <lineage>
        <taxon>Eukaryota</taxon>
        <taxon>Metazoa</taxon>
        <taxon>Ecdysozoa</taxon>
        <taxon>Nematoda</taxon>
        <taxon>Chromadorea</taxon>
        <taxon>Rhabditida</taxon>
        <taxon>Tylenchina</taxon>
        <taxon>Tylenchomorpha</taxon>
        <taxon>Sphaerularioidea</taxon>
        <taxon>Anguinidae</taxon>
        <taxon>Anguininae</taxon>
        <taxon>Ditylenchus</taxon>
    </lineage>
</organism>
<reference evidence="3" key="1">
    <citation type="submission" date="2022-11" db="UniProtKB">
        <authorList>
            <consortium name="WormBaseParasite"/>
        </authorList>
    </citation>
    <scope>IDENTIFICATION</scope>
</reference>
<dbReference type="Pfam" id="PF24524">
    <property type="entry name" value="DUF7596"/>
    <property type="match status" value="1"/>
</dbReference>
<accession>A0A915CP56</accession>
<keyword evidence="2" id="KW-1185">Reference proteome</keyword>
<name>A0A915CP56_9BILA</name>
<sequence length="321" mass="35590">MLAKAQLQHLVKSTKTNRVLDGNLLPLNNNECFLNLEEVSSVTVVEDDPKGAVPVAFGIFNRCSSNQIYCSIVAVSPNYEHNFVNAEKVKCKTTELGLTGDTSSNQHSLLKLTEVMSELPDLSGLPQYFSAFAEPVARPLLTCVVDQLIEQTVGNQNVEMGRNLTVDLYDSEAGLPEHSDALWRDYSGFVVADRFRYCEINIANVIKSSLEKNSATKQILQDDGTFLPYRIESISKATLGLVTEYDHWVRGVSGKVAIDAQNQPQGYILTLNSRVLQCYGENVDVANHLLVEHISENIKTHQLSLSSVLAKTTGLQKSWWL</sequence>
<dbReference type="WBParaSite" id="jg11160">
    <property type="protein sequence ID" value="jg11160"/>
    <property type="gene ID" value="jg11160"/>
</dbReference>